<dbReference type="OrthoDB" id="286637at2759"/>
<dbReference type="Gene3D" id="3.10.580.10">
    <property type="entry name" value="CBS-domain"/>
    <property type="match status" value="1"/>
</dbReference>
<organism evidence="1 2">
    <name type="scientific">Hesseltinella vesiculosa</name>
    <dbReference type="NCBI Taxonomy" id="101127"/>
    <lineage>
        <taxon>Eukaryota</taxon>
        <taxon>Fungi</taxon>
        <taxon>Fungi incertae sedis</taxon>
        <taxon>Mucoromycota</taxon>
        <taxon>Mucoromycotina</taxon>
        <taxon>Mucoromycetes</taxon>
        <taxon>Mucorales</taxon>
        <taxon>Cunninghamellaceae</taxon>
        <taxon>Hesseltinella</taxon>
    </lineage>
</organism>
<keyword evidence="2" id="KW-1185">Reference proteome</keyword>
<comment type="caution">
    <text evidence="1">The sequence shown here is derived from an EMBL/GenBank/DDBJ whole genome shotgun (WGS) entry which is preliminary data.</text>
</comment>
<dbReference type="EMBL" id="MCGT01000019">
    <property type="protein sequence ID" value="ORX51888.1"/>
    <property type="molecule type" value="Genomic_DNA"/>
</dbReference>
<proteinExistence type="predicted"/>
<dbReference type="InterPro" id="IPR046342">
    <property type="entry name" value="CBS_dom_sf"/>
</dbReference>
<evidence type="ECO:0000313" key="2">
    <source>
        <dbReference type="Proteomes" id="UP000242146"/>
    </source>
</evidence>
<evidence type="ECO:0000313" key="1">
    <source>
        <dbReference type="EMBL" id="ORX51888.1"/>
    </source>
</evidence>
<sequence length="66" mass="7448">MIVSVFTQYRILIFIAINASCLNDTYLSISRIIRKQRVYRVIVVAKHSKLLGIVSLPNVMGDLIGL</sequence>
<evidence type="ECO:0008006" key="3">
    <source>
        <dbReference type="Google" id="ProtNLM"/>
    </source>
</evidence>
<reference evidence="1 2" key="1">
    <citation type="submission" date="2016-07" db="EMBL/GenBank/DDBJ databases">
        <title>Pervasive Adenine N6-methylation of Active Genes in Fungi.</title>
        <authorList>
            <consortium name="DOE Joint Genome Institute"/>
            <person name="Mondo S.J."/>
            <person name="Dannebaum R.O."/>
            <person name="Kuo R.C."/>
            <person name="Labutti K."/>
            <person name="Haridas S."/>
            <person name="Kuo A."/>
            <person name="Salamov A."/>
            <person name="Ahrendt S.R."/>
            <person name="Lipzen A."/>
            <person name="Sullivan W."/>
            <person name="Andreopoulos W.B."/>
            <person name="Clum A."/>
            <person name="Lindquist E."/>
            <person name="Daum C."/>
            <person name="Ramamoorthy G.K."/>
            <person name="Gryganskyi A."/>
            <person name="Culley D."/>
            <person name="Magnuson J.K."/>
            <person name="James T.Y."/>
            <person name="O'Malley M.A."/>
            <person name="Stajich J.E."/>
            <person name="Spatafora J.W."/>
            <person name="Visel A."/>
            <person name="Grigoriev I.V."/>
        </authorList>
    </citation>
    <scope>NUCLEOTIDE SEQUENCE [LARGE SCALE GENOMIC DNA]</scope>
    <source>
        <strain evidence="1 2">NRRL 3301</strain>
    </source>
</reference>
<dbReference type="AlphaFoldDB" id="A0A1X2GE87"/>
<dbReference type="Proteomes" id="UP000242146">
    <property type="component" value="Unassembled WGS sequence"/>
</dbReference>
<gene>
    <name evidence="1" type="ORF">DM01DRAFT_326052</name>
</gene>
<protein>
    <recommendedName>
        <fullName evidence="3">CBS domain-containing protein</fullName>
    </recommendedName>
</protein>
<dbReference type="SUPFAM" id="SSF54631">
    <property type="entry name" value="CBS-domain pair"/>
    <property type="match status" value="1"/>
</dbReference>
<accession>A0A1X2GE87</accession>
<name>A0A1X2GE87_9FUNG</name>